<keyword evidence="2" id="KW-1185">Reference proteome</keyword>
<sequence length="184" mass="20603">MDVYGSLRDELSKLLLSLEKTSSPNLQALKEAKNIGLLKNNKNPFFLQEMEEGTLYGFTDQISSSSARDALLSGAREKYSPHPLSSSVFDEHSVRLEDSCRKAGDIERMGHSILDSLRKQREQLEHINFSVTHVAIQFLAWSSRDACDYKQSLTASADIWPSAFAHRCGADKVKALRGFIIIVL</sequence>
<evidence type="ECO:0000313" key="2">
    <source>
        <dbReference type="Proteomes" id="UP000029725"/>
    </source>
</evidence>
<protein>
    <submittedName>
        <fullName evidence="1">Uncharacterized protein</fullName>
    </submittedName>
</protein>
<dbReference type="Proteomes" id="UP000029725">
    <property type="component" value="Unassembled WGS sequence"/>
</dbReference>
<dbReference type="VEuPathDB" id="MicrosporidiaDB:DI09_4p70"/>
<dbReference type="RefSeq" id="XP_013237404.1">
    <property type="nucleotide sequence ID" value="XM_013381950.1"/>
</dbReference>
<evidence type="ECO:0000313" key="1">
    <source>
        <dbReference type="EMBL" id="KGG50924.1"/>
    </source>
</evidence>
<accession>A0A098VQ72</accession>
<reference evidence="1 2" key="1">
    <citation type="submission" date="2014-04" db="EMBL/GenBank/DDBJ databases">
        <title>A new species of microsporidia sheds light on the evolution of extreme parasitism.</title>
        <authorList>
            <person name="Haag K.L."/>
            <person name="James T.Y."/>
            <person name="Larsson R."/>
            <person name="Schaer T.M."/>
            <person name="Refardt D."/>
            <person name="Pombert J.-F."/>
            <person name="Ebert D."/>
        </authorList>
    </citation>
    <scope>NUCLEOTIDE SEQUENCE [LARGE SCALE GENOMIC DNA]</scope>
    <source>
        <strain evidence="1 2">UGP3</strain>
        <tissue evidence="1">Spores</tissue>
    </source>
</reference>
<dbReference type="SUPFAM" id="SSF58038">
    <property type="entry name" value="SNARE fusion complex"/>
    <property type="match status" value="1"/>
</dbReference>
<dbReference type="HOGENOM" id="CLU_1468529_0_0_1"/>
<gene>
    <name evidence="1" type="ORF">DI09_4p70</name>
</gene>
<name>A0A098VQ72_9MICR</name>
<dbReference type="Gene3D" id="1.20.5.110">
    <property type="match status" value="1"/>
</dbReference>
<dbReference type="AlphaFoldDB" id="A0A098VQ72"/>
<dbReference type="GeneID" id="25260193"/>
<dbReference type="EMBL" id="JMKJ01000444">
    <property type="protein sequence ID" value="KGG50924.1"/>
    <property type="molecule type" value="Genomic_DNA"/>
</dbReference>
<comment type="caution">
    <text evidence="1">The sequence shown here is derived from an EMBL/GenBank/DDBJ whole genome shotgun (WGS) entry which is preliminary data.</text>
</comment>
<dbReference type="OrthoDB" id="430637at2759"/>
<organism evidence="1 2">
    <name type="scientific">Mitosporidium daphniae</name>
    <dbReference type="NCBI Taxonomy" id="1485682"/>
    <lineage>
        <taxon>Eukaryota</taxon>
        <taxon>Fungi</taxon>
        <taxon>Fungi incertae sedis</taxon>
        <taxon>Microsporidia</taxon>
        <taxon>Mitosporidium</taxon>
    </lineage>
</organism>
<proteinExistence type="predicted"/>